<evidence type="ECO:0000256" key="8">
    <source>
        <dbReference type="RuleBase" id="RU363032"/>
    </source>
</evidence>
<dbReference type="PROSITE" id="PS50928">
    <property type="entry name" value="ABC_TM1"/>
    <property type="match status" value="1"/>
</dbReference>
<keyword evidence="4 8" id="KW-0812">Transmembrane</keyword>
<feature type="transmembrane region" description="Helical" evidence="8">
    <location>
        <begin position="20"/>
        <end position="45"/>
    </location>
</feature>
<dbReference type="AlphaFoldDB" id="A0A3D8PQX8"/>
<dbReference type="FunFam" id="1.10.3720.10:FF:000006">
    <property type="entry name" value="Glutamate/aspartate ABC transporter, permease protein GltK"/>
    <property type="match status" value="1"/>
</dbReference>
<dbReference type="Proteomes" id="UP000257143">
    <property type="component" value="Unassembled WGS sequence"/>
</dbReference>
<evidence type="ECO:0000313" key="11">
    <source>
        <dbReference type="Proteomes" id="UP000257143"/>
    </source>
</evidence>
<dbReference type="RefSeq" id="WP_115773294.1">
    <property type="nucleotide sequence ID" value="NZ_PIOC01000017.1"/>
</dbReference>
<evidence type="ECO:0000256" key="7">
    <source>
        <dbReference type="ARBA" id="ARBA00023136"/>
    </source>
</evidence>
<dbReference type="InterPro" id="IPR035906">
    <property type="entry name" value="MetI-like_sf"/>
</dbReference>
<comment type="caution">
    <text evidence="10">The sequence shown here is derived from an EMBL/GenBank/DDBJ whole genome shotgun (WGS) entry which is preliminary data.</text>
</comment>
<reference evidence="11" key="1">
    <citation type="submission" date="2017-11" db="EMBL/GenBank/DDBJ databases">
        <authorList>
            <person name="Zhu W."/>
        </authorList>
    </citation>
    <scope>NUCLEOTIDE SEQUENCE [LARGE SCALE GENOMIC DNA]</scope>
    <source>
        <strain evidence="11">CAU 1183</strain>
    </source>
</reference>
<dbReference type="PANTHER" id="PTHR30614">
    <property type="entry name" value="MEMBRANE COMPONENT OF AMINO ACID ABC TRANSPORTER"/>
    <property type="match status" value="1"/>
</dbReference>
<keyword evidence="3" id="KW-1003">Cell membrane</keyword>
<keyword evidence="7 8" id="KW-0472">Membrane</keyword>
<evidence type="ECO:0000256" key="6">
    <source>
        <dbReference type="ARBA" id="ARBA00022989"/>
    </source>
</evidence>
<dbReference type="CDD" id="cd06261">
    <property type="entry name" value="TM_PBP2"/>
    <property type="match status" value="1"/>
</dbReference>
<proteinExistence type="inferred from homology"/>
<feature type="transmembrane region" description="Helical" evidence="8">
    <location>
        <begin position="57"/>
        <end position="77"/>
    </location>
</feature>
<dbReference type="InterPro" id="IPR043429">
    <property type="entry name" value="ArtM/GltK/GlnP/TcyL/YhdX-like"/>
</dbReference>
<sequence>MNLNLDIGYLIDVIPTLLPFIPLTLILAIVSMIIAVIAGLVLALILRSDIPVLKQLATIYVSFFRAIPTLVQLFLIYYGLPQIFPALAGMTAIAAAIIGLSLKQAAYLAEIFRAGLGSVDKGQVEACLSVGMTRAQAFRRVVLPQATRNAIPATGNIFIGLIKETSLAFTLGVVELFAQGKILAASSLRFFETYLALALIYWIMIIIYTFIQQAIERRLEKPYLS</sequence>
<evidence type="ECO:0000256" key="2">
    <source>
        <dbReference type="ARBA" id="ARBA00022448"/>
    </source>
</evidence>
<keyword evidence="6 8" id="KW-1133">Transmembrane helix</keyword>
<dbReference type="InterPro" id="IPR010065">
    <property type="entry name" value="AA_ABC_transptr_permease_3TM"/>
</dbReference>
<feature type="domain" description="ABC transmembrane type-1" evidence="9">
    <location>
        <begin position="21"/>
        <end position="212"/>
    </location>
</feature>
<dbReference type="EMBL" id="PIOC01000017">
    <property type="protein sequence ID" value="RDW18112.1"/>
    <property type="molecule type" value="Genomic_DNA"/>
</dbReference>
<name>A0A3D8PQX8_9BACI</name>
<dbReference type="Pfam" id="PF00528">
    <property type="entry name" value="BPD_transp_1"/>
    <property type="match status" value="1"/>
</dbReference>
<dbReference type="NCBIfam" id="TIGR01726">
    <property type="entry name" value="HEQRo_perm_3TM"/>
    <property type="match status" value="1"/>
</dbReference>
<dbReference type="GO" id="GO:0043190">
    <property type="term" value="C:ATP-binding cassette (ABC) transporter complex"/>
    <property type="evidence" value="ECO:0007669"/>
    <property type="project" value="InterPro"/>
</dbReference>
<accession>A0A3D8PQX8</accession>
<evidence type="ECO:0000256" key="1">
    <source>
        <dbReference type="ARBA" id="ARBA00004651"/>
    </source>
</evidence>
<dbReference type="InterPro" id="IPR000515">
    <property type="entry name" value="MetI-like"/>
</dbReference>
<dbReference type="PANTHER" id="PTHR30614:SF0">
    <property type="entry name" value="L-CYSTINE TRANSPORT SYSTEM PERMEASE PROTEIN TCYL"/>
    <property type="match status" value="1"/>
</dbReference>
<evidence type="ECO:0000259" key="9">
    <source>
        <dbReference type="PROSITE" id="PS50928"/>
    </source>
</evidence>
<keyword evidence="11" id="KW-1185">Reference proteome</keyword>
<feature type="transmembrane region" description="Helical" evidence="8">
    <location>
        <begin position="167"/>
        <end position="188"/>
    </location>
</feature>
<dbReference type="OrthoDB" id="9805999at2"/>
<dbReference type="SUPFAM" id="SSF161098">
    <property type="entry name" value="MetI-like"/>
    <property type="match status" value="1"/>
</dbReference>
<evidence type="ECO:0000256" key="4">
    <source>
        <dbReference type="ARBA" id="ARBA00022692"/>
    </source>
</evidence>
<keyword evidence="5" id="KW-0029">Amino-acid transport</keyword>
<protein>
    <submittedName>
        <fullName evidence="10">ABC transporter permease</fullName>
    </submittedName>
</protein>
<comment type="subcellular location">
    <subcellularLocation>
        <location evidence="1 8">Cell membrane</location>
        <topology evidence="1 8">Multi-pass membrane protein</topology>
    </subcellularLocation>
</comment>
<evidence type="ECO:0000256" key="3">
    <source>
        <dbReference type="ARBA" id="ARBA00022475"/>
    </source>
</evidence>
<keyword evidence="2 8" id="KW-0813">Transport</keyword>
<feature type="transmembrane region" description="Helical" evidence="8">
    <location>
        <begin position="194"/>
        <end position="211"/>
    </location>
</feature>
<feature type="transmembrane region" description="Helical" evidence="8">
    <location>
        <begin position="83"/>
        <end position="102"/>
    </location>
</feature>
<evidence type="ECO:0000256" key="5">
    <source>
        <dbReference type="ARBA" id="ARBA00022970"/>
    </source>
</evidence>
<gene>
    <name evidence="10" type="ORF">CWR48_11000</name>
</gene>
<comment type="similarity">
    <text evidence="8">Belongs to the binding-protein-dependent transport system permease family.</text>
</comment>
<dbReference type="Gene3D" id="1.10.3720.10">
    <property type="entry name" value="MetI-like"/>
    <property type="match status" value="1"/>
</dbReference>
<organism evidence="10 11">
    <name type="scientific">Oceanobacillus arenosus</name>
    <dbReference type="NCBI Taxonomy" id="1229153"/>
    <lineage>
        <taxon>Bacteria</taxon>
        <taxon>Bacillati</taxon>
        <taxon>Bacillota</taxon>
        <taxon>Bacilli</taxon>
        <taxon>Bacillales</taxon>
        <taxon>Bacillaceae</taxon>
        <taxon>Oceanobacillus</taxon>
    </lineage>
</organism>
<dbReference type="GO" id="GO:0015184">
    <property type="term" value="F:L-cystine transmembrane transporter activity"/>
    <property type="evidence" value="ECO:0007669"/>
    <property type="project" value="TreeGrafter"/>
</dbReference>
<evidence type="ECO:0000313" key="10">
    <source>
        <dbReference type="EMBL" id="RDW18112.1"/>
    </source>
</evidence>